<name>A0A5B8M0B7_9MICO</name>
<keyword evidence="2" id="KW-1185">Reference proteome</keyword>
<accession>A0A5B8M0B7</accession>
<evidence type="ECO:0000313" key="1">
    <source>
        <dbReference type="EMBL" id="QDZ14248.1"/>
    </source>
</evidence>
<evidence type="ECO:0000313" key="2">
    <source>
        <dbReference type="Proteomes" id="UP000320216"/>
    </source>
</evidence>
<reference evidence="1 2" key="1">
    <citation type="submission" date="2019-07" db="EMBL/GenBank/DDBJ databases">
        <title>Full genome sequence of Humibacter sp. WJ7-1.</title>
        <authorList>
            <person name="Im W.-T."/>
        </authorList>
    </citation>
    <scope>NUCLEOTIDE SEQUENCE [LARGE SCALE GENOMIC DNA]</scope>
    <source>
        <strain evidence="1 2">WJ7-1</strain>
    </source>
</reference>
<dbReference type="AlphaFoldDB" id="A0A5B8M0B7"/>
<dbReference type="EMBL" id="CP042305">
    <property type="protein sequence ID" value="QDZ14248.1"/>
    <property type="molecule type" value="Genomic_DNA"/>
</dbReference>
<dbReference type="KEGG" id="huw:FPZ11_05235"/>
<organism evidence="1 2">
    <name type="scientific">Humibacter ginsenosidimutans</name>
    <dbReference type="NCBI Taxonomy" id="2599293"/>
    <lineage>
        <taxon>Bacteria</taxon>
        <taxon>Bacillati</taxon>
        <taxon>Actinomycetota</taxon>
        <taxon>Actinomycetes</taxon>
        <taxon>Micrococcales</taxon>
        <taxon>Microbacteriaceae</taxon>
        <taxon>Humibacter</taxon>
    </lineage>
</organism>
<gene>
    <name evidence="1" type="ORF">FPZ11_05235</name>
</gene>
<sequence>MSSTFTDAQSNVYTPAIVNTLTWNYTPGTVDHDVLNDADGRPTTTNVGPGIQHGHLAVVFEDAGDADAFARAAQLGIEFTDPDHFLNNTVLLGLGPIGVTQDDSTKAAFVVEFDWKLLS</sequence>
<dbReference type="RefSeq" id="WP_146318958.1">
    <property type="nucleotide sequence ID" value="NZ_CP042305.1"/>
</dbReference>
<dbReference type="OrthoDB" id="9844188at2"/>
<proteinExistence type="predicted"/>
<protein>
    <submittedName>
        <fullName evidence="1">Uncharacterized protein</fullName>
    </submittedName>
</protein>
<dbReference type="Proteomes" id="UP000320216">
    <property type="component" value="Chromosome"/>
</dbReference>